<evidence type="ECO:0000256" key="3">
    <source>
        <dbReference type="PROSITE-ProRule" id="PRU00810"/>
    </source>
</evidence>
<proteinExistence type="predicted"/>
<dbReference type="InterPro" id="IPR003822">
    <property type="entry name" value="PAH"/>
</dbReference>
<keyword evidence="5" id="KW-1185">Reference proteome</keyword>
<sequence length="84" mass="9821">MKQDQAVLPPEEISFVNKVRERLEGSDEYGYPHFFHGWNLCKEGHMSKHDLFCELVDVFSCDHRDFLDELKKLLIYSTACPSAE</sequence>
<evidence type="ECO:0000256" key="1">
    <source>
        <dbReference type="ARBA" id="ARBA00004123"/>
    </source>
</evidence>
<dbReference type="InParanoid" id="B9STE9"/>
<accession>B9STE9</accession>
<dbReference type="InterPro" id="IPR036600">
    <property type="entry name" value="PAH_sf"/>
</dbReference>
<reference evidence="5" key="1">
    <citation type="journal article" date="2010" name="Nat. Biotechnol.">
        <title>Draft genome sequence of the oilseed species Ricinus communis.</title>
        <authorList>
            <person name="Chan A.P."/>
            <person name="Crabtree J."/>
            <person name="Zhao Q."/>
            <person name="Lorenzi H."/>
            <person name="Orvis J."/>
            <person name="Puiu D."/>
            <person name="Melake-Berhan A."/>
            <person name="Jones K.M."/>
            <person name="Redman J."/>
            <person name="Chen G."/>
            <person name="Cahoon E.B."/>
            <person name="Gedil M."/>
            <person name="Stanke M."/>
            <person name="Haas B.J."/>
            <person name="Wortman J.R."/>
            <person name="Fraser-Liggett C.M."/>
            <person name="Ravel J."/>
            <person name="Rabinowicz P.D."/>
        </authorList>
    </citation>
    <scope>NUCLEOTIDE SEQUENCE [LARGE SCALE GENOMIC DNA]</scope>
    <source>
        <strain evidence="5">cv. Hale</strain>
    </source>
</reference>
<evidence type="ECO:0000256" key="2">
    <source>
        <dbReference type="ARBA" id="ARBA00023242"/>
    </source>
</evidence>
<organism evidence="4 5">
    <name type="scientific">Ricinus communis</name>
    <name type="common">Castor bean</name>
    <dbReference type="NCBI Taxonomy" id="3988"/>
    <lineage>
        <taxon>Eukaryota</taxon>
        <taxon>Viridiplantae</taxon>
        <taxon>Streptophyta</taxon>
        <taxon>Embryophyta</taxon>
        <taxon>Tracheophyta</taxon>
        <taxon>Spermatophyta</taxon>
        <taxon>Magnoliopsida</taxon>
        <taxon>eudicotyledons</taxon>
        <taxon>Gunneridae</taxon>
        <taxon>Pentapetalae</taxon>
        <taxon>rosids</taxon>
        <taxon>fabids</taxon>
        <taxon>Malpighiales</taxon>
        <taxon>Euphorbiaceae</taxon>
        <taxon>Acalyphoideae</taxon>
        <taxon>Acalypheae</taxon>
        <taxon>Ricinus</taxon>
    </lineage>
</organism>
<dbReference type="GO" id="GO:0006355">
    <property type="term" value="P:regulation of DNA-templated transcription"/>
    <property type="evidence" value="ECO:0007669"/>
    <property type="project" value="InterPro"/>
</dbReference>
<gene>
    <name evidence="4" type="ORF">RCOM_1318730</name>
</gene>
<comment type="subcellular location">
    <subcellularLocation>
        <location evidence="1 3">Nucleus</location>
    </subcellularLocation>
</comment>
<dbReference type="AlphaFoldDB" id="B9STE9"/>
<keyword evidence="2 3" id="KW-0539">Nucleus</keyword>
<dbReference type="Gene3D" id="1.20.1160.11">
    <property type="entry name" value="Paired amphipathic helix"/>
    <property type="match status" value="1"/>
</dbReference>
<evidence type="ECO:0000313" key="5">
    <source>
        <dbReference type="Proteomes" id="UP000008311"/>
    </source>
</evidence>
<dbReference type="Proteomes" id="UP000008311">
    <property type="component" value="Unassembled WGS sequence"/>
</dbReference>
<dbReference type="GO" id="GO:0005634">
    <property type="term" value="C:nucleus"/>
    <property type="evidence" value="ECO:0007669"/>
    <property type="project" value="UniProtKB-SubCell"/>
</dbReference>
<dbReference type="EMBL" id="EQ974129">
    <property type="protein sequence ID" value="EEF33100.1"/>
    <property type="molecule type" value="Genomic_DNA"/>
</dbReference>
<evidence type="ECO:0000313" key="4">
    <source>
        <dbReference type="EMBL" id="EEF33100.1"/>
    </source>
</evidence>
<name>B9STE9_RICCO</name>
<dbReference type="PROSITE" id="PS51477">
    <property type="entry name" value="PAH"/>
    <property type="match status" value="1"/>
</dbReference>
<dbReference type="SUPFAM" id="SSF47762">
    <property type="entry name" value="PAH2 domain"/>
    <property type="match status" value="1"/>
</dbReference>
<protein>
    <submittedName>
        <fullName evidence="4">Uncharacterized protein</fullName>
    </submittedName>
</protein>